<keyword evidence="3 11" id="KW-1003">Cell membrane</keyword>
<comment type="similarity">
    <text evidence="2 11">Belongs to the G-protein coupled receptor 1 family.</text>
</comment>
<evidence type="ECO:0000256" key="1">
    <source>
        <dbReference type="ARBA" id="ARBA00004651"/>
    </source>
</evidence>
<dbReference type="InParanoid" id="G5B7M1"/>
<feature type="transmembrane region" description="Helical" evidence="11">
    <location>
        <begin position="26"/>
        <end position="47"/>
    </location>
</feature>
<reference evidence="12 13" key="1">
    <citation type="journal article" date="2011" name="Nature">
        <title>Genome sequencing reveals insights into physiology and longevity of the naked mole rat.</title>
        <authorList>
            <person name="Kim E.B."/>
            <person name="Fang X."/>
            <person name="Fushan A.A."/>
            <person name="Huang Z."/>
            <person name="Lobanov A.V."/>
            <person name="Han L."/>
            <person name="Marino S.M."/>
            <person name="Sun X."/>
            <person name="Turanov A.A."/>
            <person name="Yang P."/>
            <person name="Yim S.H."/>
            <person name="Zhao X."/>
            <person name="Kasaikina M.V."/>
            <person name="Stoletzki N."/>
            <person name="Peng C."/>
            <person name="Polak P."/>
            <person name="Xiong Z."/>
            <person name="Kiezun A."/>
            <person name="Zhu Y."/>
            <person name="Chen Y."/>
            <person name="Kryukov G.V."/>
            <person name="Zhang Q."/>
            <person name="Peshkin L."/>
            <person name="Yang L."/>
            <person name="Bronson R.T."/>
            <person name="Buffenstein R."/>
            <person name="Wang B."/>
            <person name="Han C."/>
            <person name="Li Q."/>
            <person name="Chen L."/>
            <person name="Zhao W."/>
            <person name="Sunyaev S.R."/>
            <person name="Park T.J."/>
            <person name="Zhang G."/>
            <person name="Wang J."/>
            <person name="Gladyshev V.N."/>
        </authorList>
    </citation>
    <scope>NUCLEOTIDE SEQUENCE [LARGE SCALE GENOMIC DNA]</scope>
</reference>
<evidence type="ECO:0000256" key="3">
    <source>
        <dbReference type="ARBA" id="ARBA00022475"/>
    </source>
</evidence>
<sequence>MHLLLNIMMIMRVTGRHNSRNFTKRFNFGLCSGSVSGTIVTPLYVFLLCFSDALCWGLMAWASGSMVSTLYRHRRQVQYIHSAHRSPRVSPEARATQTILILVCTFVTFYSTSSILVRYSAFFENPKLCVISIFAFVETCFPTFCPFVFINNNNSAFRVYFSSCGKR</sequence>
<keyword evidence="6 11" id="KW-1133">Transmembrane helix</keyword>
<dbReference type="GO" id="GO:0019236">
    <property type="term" value="P:response to pheromone"/>
    <property type="evidence" value="ECO:0007669"/>
    <property type="project" value="UniProtKB-KW"/>
</dbReference>
<dbReference type="GO" id="GO:0005886">
    <property type="term" value="C:plasma membrane"/>
    <property type="evidence" value="ECO:0007669"/>
    <property type="project" value="UniProtKB-SubCell"/>
</dbReference>
<comment type="subcellular location">
    <subcellularLocation>
        <location evidence="1 11">Cell membrane</location>
        <topology evidence="1 11">Multi-pass membrane protein</topology>
    </subcellularLocation>
</comment>
<dbReference type="AlphaFoldDB" id="G5B7M1"/>
<evidence type="ECO:0000256" key="10">
    <source>
        <dbReference type="ARBA" id="ARBA00023224"/>
    </source>
</evidence>
<proteinExistence type="inferred from homology"/>
<evidence type="ECO:0000256" key="4">
    <source>
        <dbReference type="ARBA" id="ARBA00022507"/>
    </source>
</evidence>
<dbReference type="PRINTS" id="PR01534">
    <property type="entry name" value="VOMERONASL1R"/>
</dbReference>
<keyword evidence="10 11" id="KW-0807">Transducer</keyword>
<evidence type="ECO:0000313" key="13">
    <source>
        <dbReference type="Proteomes" id="UP000006813"/>
    </source>
</evidence>
<keyword evidence="5 11" id="KW-0812">Transmembrane</keyword>
<keyword evidence="4 11" id="KW-0589">Pheromone response</keyword>
<dbReference type="Gene3D" id="1.20.1070.10">
    <property type="entry name" value="Rhodopsin 7-helix transmembrane proteins"/>
    <property type="match status" value="1"/>
</dbReference>
<feature type="transmembrane region" description="Helical" evidence="11">
    <location>
        <begin position="130"/>
        <end position="150"/>
    </location>
</feature>
<organism evidence="12 13">
    <name type="scientific">Heterocephalus glaber</name>
    <name type="common">Naked mole rat</name>
    <dbReference type="NCBI Taxonomy" id="10181"/>
    <lineage>
        <taxon>Eukaryota</taxon>
        <taxon>Metazoa</taxon>
        <taxon>Chordata</taxon>
        <taxon>Craniata</taxon>
        <taxon>Vertebrata</taxon>
        <taxon>Euteleostomi</taxon>
        <taxon>Mammalia</taxon>
        <taxon>Eutheria</taxon>
        <taxon>Euarchontoglires</taxon>
        <taxon>Glires</taxon>
        <taxon>Rodentia</taxon>
        <taxon>Hystricomorpha</taxon>
        <taxon>Bathyergidae</taxon>
        <taxon>Heterocephalus</taxon>
    </lineage>
</organism>
<evidence type="ECO:0000256" key="2">
    <source>
        <dbReference type="ARBA" id="ARBA00010663"/>
    </source>
</evidence>
<dbReference type="EMBL" id="JH168792">
    <property type="protein sequence ID" value="EHB05282.1"/>
    <property type="molecule type" value="Genomic_DNA"/>
</dbReference>
<evidence type="ECO:0000256" key="5">
    <source>
        <dbReference type="ARBA" id="ARBA00022692"/>
    </source>
</evidence>
<evidence type="ECO:0000256" key="11">
    <source>
        <dbReference type="RuleBase" id="RU364061"/>
    </source>
</evidence>
<keyword evidence="8 11" id="KW-0472">Membrane</keyword>
<evidence type="ECO:0000256" key="6">
    <source>
        <dbReference type="ARBA" id="ARBA00022989"/>
    </source>
</evidence>
<name>G5B7M1_HETGA</name>
<protein>
    <recommendedName>
        <fullName evidence="11">Vomeronasal type-1 receptor</fullName>
    </recommendedName>
</protein>
<evidence type="ECO:0000256" key="7">
    <source>
        <dbReference type="ARBA" id="ARBA00023040"/>
    </source>
</evidence>
<dbReference type="Pfam" id="PF03402">
    <property type="entry name" value="V1R"/>
    <property type="match status" value="1"/>
</dbReference>
<comment type="caution">
    <text evidence="11">Lacks conserved residue(s) required for the propagation of feature annotation.</text>
</comment>
<dbReference type="Proteomes" id="UP000006813">
    <property type="component" value="Unassembled WGS sequence"/>
</dbReference>
<gene>
    <name evidence="12" type="ORF">GW7_05612</name>
</gene>
<dbReference type="InterPro" id="IPR004072">
    <property type="entry name" value="Vmron_rcpt_1"/>
</dbReference>
<evidence type="ECO:0000256" key="9">
    <source>
        <dbReference type="ARBA" id="ARBA00023170"/>
    </source>
</evidence>
<keyword evidence="7 11" id="KW-0297">G-protein coupled receptor</keyword>
<evidence type="ECO:0000256" key="8">
    <source>
        <dbReference type="ARBA" id="ARBA00023136"/>
    </source>
</evidence>
<feature type="transmembrane region" description="Helical" evidence="11">
    <location>
        <begin position="92"/>
        <end position="110"/>
    </location>
</feature>
<dbReference type="GO" id="GO:0016503">
    <property type="term" value="F:pheromone receptor activity"/>
    <property type="evidence" value="ECO:0007669"/>
    <property type="project" value="InterPro"/>
</dbReference>
<dbReference type="SUPFAM" id="SSF81321">
    <property type="entry name" value="Family A G protein-coupled receptor-like"/>
    <property type="match status" value="1"/>
</dbReference>
<accession>G5B7M1</accession>
<evidence type="ECO:0000313" key="12">
    <source>
        <dbReference type="EMBL" id="EHB05282.1"/>
    </source>
</evidence>
<dbReference type="PANTHER" id="PTHR24062">
    <property type="entry name" value="VOMERONASAL TYPE-1 RECEPTOR"/>
    <property type="match status" value="1"/>
</dbReference>
<keyword evidence="9 11" id="KW-0675">Receptor</keyword>